<gene>
    <name evidence="7" type="ORF">LHJ74_06425</name>
</gene>
<feature type="DNA-binding region" description="OmpR/PhoB-type" evidence="4">
    <location>
        <begin position="1"/>
        <end position="94"/>
    </location>
</feature>
<dbReference type="Gene3D" id="3.40.50.300">
    <property type="entry name" value="P-loop containing nucleotide triphosphate hydrolases"/>
    <property type="match status" value="1"/>
</dbReference>
<protein>
    <submittedName>
        <fullName evidence="7">AfsR/SARP family transcriptional regulator</fullName>
    </submittedName>
</protein>
<sequence>MRYLILGATEALDEQGQAVPLGGHRLRALLAALALRANSDAAVPVDVLIAEVWADPDALPGDAPAALQALVGRLRRTLGRDAVESLPGGYRLRAASDDIDLHRFERLAQGGELAGERGDPETAARMLREALGLWRGPALADLPDRASAAARPEALRRASVQARIAAELELGHAAQVLPELRELAAARPLDEPLHALHLLALRDTGRPAEALEAYEAVRREIADRLGADPGAELRALHADLLRSEHQQAEQGESGQRESGQSVTAVEGPGAQGTPAVAAEPGLPPVQAQTPAQPQSTDPAGPPPAVPGNLRTRLDSFVGREHDLDTLAGDLAASRLVTLTGPGGSGKTRLAEEVAAATPARDGIWLVGLAPLEHPAAVPGAVLSGLGRRETARLTGIEASRTGGSDHAGDATARLIEHLAHRELLLVLDNCEHVIGAAADLAATLLERCPGLVVLATSREPLGVPGETVRPVEPLPPAPAHQLFAERGAAARPGFTADASVQDRRAVAEICRRLDGLPLAIELAAARLRSLTPRQIADRLDDRFRLLTSGSRTVLPRQQTLRAVVDWSWDLLDEQERTVLRRLSVFAGGCTLSAAEYVCADGLAVTEETVLDILGALVDKSILIADRPASAAHTGVRYRLLETIHEYANERAAEHPEDRSAAEARHTEQILRFVTAAEPRLRSGEQLAWLPRVEADLDNIRAVLSRLLQAGDADTVFAVVDAMGWFWWLRNYRDEGGEWTLRALWLLPQDRADRSSAEELRFRGFQLLLYFLLHEQQGQELIQRAHDQGITREIIEAFRRPGPESARFPGLLWPFAAYLTRGVETVSQLMDVCVANARAFGGAWGLAVSLLFRAHIRVDMPRGIVRAVVDLPEIDALAQSTGDRWLIGQVAALRAEIELIHGHYDEARRGYEGALRHAQALSALTETPFLLVRMAEAWYREGDSEQAEKLAERSLEDAERLNVTDARTFSSFLLMVISLDRGDIAQARALLNETQCFAALGSPPAMFDAVIASKLGQLLLAEGASPPEALGQARDALRRAESARLSEALCAGILHNAAAVALGAGYPVAAVQLADGARAMRGALPASVPETRQDAELRARAGREAAHAAGERGAPTSLREAADLLGALLDGPVRPAGVDGAAAGGRGAARPVRSVSDR</sequence>
<comment type="similarity">
    <text evidence="1">Belongs to the AfsR/DnrI/RedD regulatory family.</text>
</comment>
<evidence type="ECO:0000256" key="2">
    <source>
        <dbReference type="ARBA" id="ARBA00023012"/>
    </source>
</evidence>
<feature type="region of interest" description="Disordered" evidence="5">
    <location>
        <begin position="1135"/>
        <end position="1157"/>
    </location>
</feature>
<name>A0ABT2JNV8_9ACTN</name>
<dbReference type="PANTHER" id="PTHR47691:SF3">
    <property type="entry name" value="HTH-TYPE TRANSCRIPTIONAL REGULATOR RV0890C-RELATED"/>
    <property type="match status" value="1"/>
</dbReference>
<dbReference type="InterPro" id="IPR011990">
    <property type="entry name" value="TPR-like_helical_dom_sf"/>
</dbReference>
<evidence type="ECO:0000256" key="5">
    <source>
        <dbReference type="SAM" id="MobiDB-lite"/>
    </source>
</evidence>
<feature type="compositionally biased region" description="Low complexity" evidence="5">
    <location>
        <begin position="1147"/>
        <end position="1157"/>
    </location>
</feature>
<proteinExistence type="inferred from homology"/>
<dbReference type="PRINTS" id="PR00364">
    <property type="entry name" value="DISEASERSIST"/>
</dbReference>
<evidence type="ECO:0000256" key="4">
    <source>
        <dbReference type="PROSITE-ProRule" id="PRU01091"/>
    </source>
</evidence>
<evidence type="ECO:0000259" key="6">
    <source>
        <dbReference type="PROSITE" id="PS51755"/>
    </source>
</evidence>
<comment type="caution">
    <text evidence="7">The sequence shown here is derived from an EMBL/GenBank/DDBJ whole genome shotgun (WGS) entry which is preliminary data.</text>
</comment>
<dbReference type="Proteomes" id="UP001156389">
    <property type="component" value="Unassembled WGS sequence"/>
</dbReference>
<dbReference type="SUPFAM" id="SSF52540">
    <property type="entry name" value="P-loop containing nucleoside triphosphate hydrolases"/>
    <property type="match status" value="1"/>
</dbReference>
<dbReference type="Pfam" id="PF03704">
    <property type="entry name" value="BTAD"/>
    <property type="match status" value="1"/>
</dbReference>
<feature type="region of interest" description="Disordered" evidence="5">
    <location>
        <begin position="244"/>
        <end position="310"/>
    </location>
</feature>
<evidence type="ECO:0000313" key="8">
    <source>
        <dbReference type="Proteomes" id="UP001156389"/>
    </source>
</evidence>
<dbReference type="InterPro" id="IPR005158">
    <property type="entry name" value="BTAD"/>
</dbReference>
<dbReference type="Gene3D" id="1.25.40.10">
    <property type="entry name" value="Tetratricopeptide repeat domain"/>
    <property type="match status" value="2"/>
</dbReference>
<feature type="compositionally biased region" description="Low complexity" evidence="5">
    <location>
        <begin position="284"/>
        <end position="294"/>
    </location>
</feature>
<dbReference type="PANTHER" id="PTHR47691">
    <property type="entry name" value="REGULATOR-RELATED"/>
    <property type="match status" value="1"/>
</dbReference>
<dbReference type="CDD" id="cd15831">
    <property type="entry name" value="BTAD"/>
    <property type="match status" value="1"/>
</dbReference>
<dbReference type="Gene3D" id="1.10.10.10">
    <property type="entry name" value="Winged helix-like DNA-binding domain superfamily/Winged helix DNA-binding domain"/>
    <property type="match status" value="1"/>
</dbReference>
<keyword evidence="3 4" id="KW-0238">DNA-binding</keyword>
<dbReference type="RefSeq" id="WP_260216525.1">
    <property type="nucleotide sequence ID" value="NZ_JAJAGO010000002.1"/>
</dbReference>
<evidence type="ECO:0000313" key="7">
    <source>
        <dbReference type="EMBL" id="MCT2589562.1"/>
    </source>
</evidence>
<dbReference type="Pfam" id="PF13401">
    <property type="entry name" value="AAA_22"/>
    <property type="match status" value="1"/>
</dbReference>
<organism evidence="7 8">
    <name type="scientific">Streptomyces gossypii</name>
    <dbReference type="NCBI Taxonomy" id="2883101"/>
    <lineage>
        <taxon>Bacteria</taxon>
        <taxon>Bacillati</taxon>
        <taxon>Actinomycetota</taxon>
        <taxon>Actinomycetes</taxon>
        <taxon>Kitasatosporales</taxon>
        <taxon>Streptomycetaceae</taxon>
        <taxon>Streptomyces</taxon>
    </lineage>
</organism>
<dbReference type="Pfam" id="PF25872">
    <property type="entry name" value="HTH_77"/>
    <property type="match status" value="1"/>
</dbReference>
<keyword evidence="8" id="KW-1185">Reference proteome</keyword>
<evidence type="ECO:0000256" key="3">
    <source>
        <dbReference type="ARBA" id="ARBA00023125"/>
    </source>
</evidence>
<dbReference type="SMART" id="SM00862">
    <property type="entry name" value="Trans_reg_C"/>
    <property type="match status" value="1"/>
</dbReference>
<dbReference type="InterPro" id="IPR058852">
    <property type="entry name" value="HTH_77"/>
</dbReference>
<reference evidence="7 8" key="1">
    <citation type="submission" date="2021-10" db="EMBL/GenBank/DDBJ databases">
        <title>Streptomyces gossypii sp. nov., isolated from soil collected from cotton field.</title>
        <authorList>
            <person name="Ge X."/>
            <person name="Chen X."/>
            <person name="Liu W."/>
        </authorList>
    </citation>
    <scope>NUCLEOTIDE SEQUENCE [LARGE SCALE GENOMIC DNA]</scope>
    <source>
        <strain evidence="7 8">N2-109</strain>
    </source>
</reference>
<keyword evidence="2" id="KW-0902">Two-component regulatory system</keyword>
<dbReference type="EMBL" id="JAJAGO010000002">
    <property type="protein sequence ID" value="MCT2589562.1"/>
    <property type="molecule type" value="Genomic_DNA"/>
</dbReference>
<feature type="compositionally biased region" description="Polar residues" evidence="5">
    <location>
        <begin position="248"/>
        <end position="263"/>
    </location>
</feature>
<dbReference type="InterPro" id="IPR049945">
    <property type="entry name" value="AAA_22"/>
</dbReference>
<dbReference type="InterPro" id="IPR001867">
    <property type="entry name" value="OmpR/PhoB-type_DNA-bd"/>
</dbReference>
<accession>A0ABT2JNV8</accession>
<feature type="domain" description="OmpR/PhoB-type" evidence="6">
    <location>
        <begin position="1"/>
        <end position="94"/>
    </location>
</feature>
<dbReference type="InterPro" id="IPR036388">
    <property type="entry name" value="WH-like_DNA-bd_sf"/>
</dbReference>
<dbReference type="SUPFAM" id="SSF48452">
    <property type="entry name" value="TPR-like"/>
    <property type="match status" value="2"/>
</dbReference>
<evidence type="ECO:0000256" key="1">
    <source>
        <dbReference type="ARBA" id="ARBA00005820"/>
    </source>
</evidence>
<dbReference type="InterPro" id="IPR027417">
    <property type="entry name" value="P-loop_NTPase"/>
</dbReference>
<dbReference type="PROSITE" id="PS51755">
    <property type="entry name" value="OMPR_PHOB"/>
    <property type="match status" value="1"/>
</dbReference>
<dbReference type="SMART" id="SM01043">
    <property type="entry name" value="BTAD"/>
    <property type="match status" value="1"/>
</dbReference>